<evidence type="ECO:0000313" key="2">
    <source>
        <dbReference type="Proteomes" id="UP001199525"/>
    </source>
</evidence>
<name>A0ABS8I7F0_9NOSO</name>
<keyword evidence="2" id="KW-1185">Reference proteome</keyword>
<accession>A0ABS8I7F0</accession>
<dbReference type="EMBL" id="JAIVFQ010000011">
    <property type="protein sequence ID" value="MCC5599734.1"/>
    <property type="molecule type" value="Genomic_DNA"/>
</dbReference>
<dbReference type="Proteomes" id="UP001199525">
    <property type="component" value="Unassembled WGS sequence"/>
</dbReference>
<dbReference type="RefSeq" id="WP_229484550.1">
    <property type="nucleotide sequence ID" value="NZ_JAIVFQ010000011.1"/>
</dbReference>
<proteinExistence type="predicted"/>
<sequence>MHHSFKIKIQDLDYIESIVEQDITDVRAEKIVGGSKTSNANPIFKLCKRQLSNPKDIQTSSDQRPMEIDHFDDLCWIRGGEN</sequence>
<evidence type="ECO:0000313" key="1">
    <source>
        <dbReference type="EMBL" id="MCC5599734.1"/>
    </source>
</evidence>
<protein>
    <submittedName>
        <fullName evidence="1">Uncharacterized protein</fullName>
    </submittedName>
</protein>
<organism evidence="1 2">
    <name type="scientific">Nostoc favosum CHAB5714</name>
    <dbReference type="NCBI Taxonomy" id="2780399"/>
    <lineage>
        <taxon>Bacteria</taxon>
        <taxon>Bacillati</taxon>
        <taxon>Cyanobacteriota</taxon>
        <taxon>Cyanophyceae</taxon>
        <taxon>Nostocales</taxon>
        <taxon>Nostocaceae</taxon>
        <taxon>Nostoc</taxon>
        <taxon>Nostoc favosum</taxon>
    </lineage>
</organism>
<gene>
    <name evidence="1" type="ORF">LC586_10965</name>
</gene>
<comment type="caution">
    <text evidence="1">The sequence shown here is derived from an EMBL/GenBank/DDBJ whole genome shotgun (WGS) entry which is preliminary data.</text>
</comment>
<reference evidence="1 2" key="1">
    <citation type="journal article" date="2021" name="Microorganisms">
        <title>Genome Evolution of Filamentous Cyanobacterium Nostoc Species: From Facultative Symbiosis to Free Living.</title>
        <authorList>
            <person name="Huo D."/>
            <person name="Li H."/>
            <person name="Cai F."/>
            <person name="Guo X."/>
            <person name="Qiao Z."/>
            <person name="Wang W."/>
            <person name="Yu G."/>
            <person name="Li R."/>
        </authorList>
    </citation>
    <scope>NUCLEOTIDE SEQUENCE [LARGE SCALE GENOMIC DNA]</scope>
    <source>
        <strain evidence="1 2">CHAB 5714</strain>
    </source>
</reference>